<comment type="caution">
    <text evidence="1">The sequence shown here is derived from an EMBL/GenBank/DDBJ whole genome shotgun (WGS) entry which is preliminary data.</text>
</comment>
<dbReference type="EMBL" id="CM056809">
    <property type="protein sequence ID" value="KAJ8650746.1"/>
    <property type="molecule type" value="Genomic_DNA"/>
</dbReference>
<evidence type="ECO:0000313" key="2">
    <source>
        <dbReference type="Proteomes" id="UP001234297"/>
    </source>
</evidence>
<evidence type="ECO:0000313" key="1">
    <source>
        <dbReference type="EMBL" id="KAJ8650746.1"/>
    </source>
</evidence>
<reference evidence="1 2" key="1">
    <citation type="journal article" date="2022" name="Hortic Res">
        <title>A haplotype resolved chromosomal level avocado genome allows analysis of novel avocado genes.</title>
        <authorList>
            <person name="Nath O."/>
            <person name="Fletcher S.J."/>
            <person name="Hayward A."/>
            <person name="Shaw L.M."/>
            <person name="Masouleh A.K."/>
            <person name="Furtado A."/>
            <person name="Henry R.J."/>
            <person name="Mitter N."/>
        </authorList>
    </citation>
    <scope>NUCLEOTIDE SEQUENCE [LARGE SCALE GENOMIC DNA]</scope>
    <source>
        <strain evidence="2">cv. Hass</strain>
    </source>
</reference>
<accession>A0ACC2MYH8</accession>
<dbReference type="Proteomes" id="UP001234297">
    <property type="component" value="Chromosome 1"/>
</dbReference>
<name>A0ACC2MYH8_PERAE</name>
<keyword evidence="2" id="KW-1185">Reference proteome</keyword>
<sequence>MGWTYNFFKEDALNRCLRGAFDDKASLEEASSWANGKIFFLLSSHHFDVLIGTSAGPNAIKVLSPILRIWPMKLGLLLSLLVDYSTRPSTGLSHLRKFVASLENLTSLKYFQSELGKWDRPSLTSSFLFL</sequence>
<gene>
    <name evidence="1" type="ORF">MRB53_003769</name>
</gene>
<organism evidence="1 2">
    <name type="scientific">Persea americana</name>
    <name type="common">Avocado</name>
    <dbReference type="NCBI Taxonomy" id="3435"/>
    <lineage>
        <taxon>Eukaryota</taxon>
        <taxon>Viridiplantae</taxon>
        <taxon>Streptophyta</taxon>
        <taxon>Embryophyta</taxon>
        <taxon>Tracheophyta</taxon>
        <taxon>Spermatophyta</taxon>
        <taxon>Magnoliopsida</taxon>
        <taxon>Magnoliidae</taxon>
        <taxon>Laurales</taxon>
        <taxon>Lauraceae</taxon>
        <taxon>Persea</taxon>
    </lineage>
</organism>
<proteinExistence type="predicted"/>
<protein>
    <submittedName>
        <fullName evidence="1">Uncharacterized protein</fullName>
    </submittedName>
</protein>